<accession>A0A261UK17</accession>
<dbReference type="Proteomes" id="UP000215767">
    <property type="component" value="Unassembled WGS sequence"/>
</dbReference>
<dbReference type="InterPro" id="IPR022074">
    <property type="entry name" value="DUF3626"/>
</dbReference>
<keyword evidence="2" id="KW-1185">Reference proteome</keyword>
<proteinExistence type="predicted"/>
<dbReference type="Pfam" id="PF12294">
    <property type="entry name" value="DUF3626"/>
    <property type="match status" value="1"/>
</dbReference>
<reference evidence="2" key="1">
    <citation type="submission" date="2017-05" db="EMBL/GenBank/DDBJ databases">
        <title>Complete and WGS of Bordetella genogroups.</title>
        <authorList>
            <person name="Spilker T."/>
            <person name="Lipuma J."/>
        </authorList>
    </citation>
    <scope>NUCLEOTIDE SEQUENCE [LARGE SCALE GENOMIC DNA]</scope>
    <source>
        <strain evidence="2">AU8856</strain>
    </source>
</reference>
<gene>
    <name evidence="1" type="ORF">CAL28_23805</name>
</gene>
<evidence type="ECO:0000313" key="1">
    <source>
        <dbReference type="EMBL" id="OZI62236.1"/>
    </source>
</evidence>
<evidence type="ECO:0000313" key="2">
    <source>
        <dbReference type="Proteomes" id="UP000215767"/>
    </source>
</evidence>
<comment type="caution">
    <text evidence="1">The sequence shown here is derived from an EMBL/GenBank/DDBJ whole genome shotgun (WGS) entry which is preliminary data.</text>
</comment>
<organism evidence="1 2">
    <name type="scientific">Bordetella genomosp. 11</name>
    <dbReference type="NCBI Taxonomy" id="1416808"/>
    <lineage>
        <taxon>Bacteria</taxon>
        <taxon>Pseudomonadati</taxon>
        <taxon>Pseudomonadota</taxon>
        <taxon>Betaproteobacteria</taxon>
        <taxon>Burkholderiales</taxon>
        <taxon>Alcaligenaceae</taxon>
        <taxon>Bordetella</taxon>
    </lineage>
</organism>
<sequence>MRHLGTNTKKKADFRRSLRSQLRHELDEVHIDETLGALEQHGHRTARLLVRVVLANAVQLPGDIVAAADIAIRAGARHRGRIVDLGVLDRGNALRLDSLHGLAGMVREIALHRPGGVTQGRGQLLHRQRAPRLRMLGQQRLDALETSAYVFQQSQAGFDIRIANSVNSGFDQARLGRLFIRARRYLSRRDLDIAQTYGSEHRRADQWRKPDLAQDAIHVIQRNQNVEPLHGIVVLVEHGMHMIPITLDAGFDEREPVGQAGKAMLAYQHAHQPHGQAQIAGTRKQFQHERLDQLPIGTGCLDAHAAVLDGRRALHEPRQLDIVSVVLQIRTAWLLGGYVLQILGQLYGRQPWSGVPRIARKSSMCARGHGGLGLQGAVMDGALSGKNIDIRHDNVSLDCSWWAFDWGCINAKRFASIQRCGLREAHPVGCTPTDETLRAVPRIKNRRNLRRAKELPSPISRSAFAGVCFLFRRGILYAMTDARTATNPLLASDGSAMFERHLPMDGTASSYWITPGFSARHPCPRRYVYAWVGTANLAPDRTGLTKMTETAIQAAQDKAKLAHMRLARNQVLGMRDYVDDRTNYRHAAAERIQEICNVPASQAPRVLDAMISVLTHGRLTINFCAANFFLEVNRSDTYGNCFERSVANRDKESYLEKRNNIEKKLFDYPGDSARYVRGSGMSSAHRRYANPRSAREEIAYHATRSPNWAMMRPRYGALDFGHCIHGGASLGDYGKSFFVLRGHMKTAATYTATDTFSVAEDLKRRRAQYGGIAPTTHQVAARLHEMEKIIYYAHPGMVRQIYAYGMRLKQRGSEAAINWHLPGHLTLNYIEAQLHADLSFERDVEYMFLCASEINVARGPSYNHHEVHKHAEMFARRHGLTLRYQ</sequence>
<dbReference type="AlphaFoldDB" id="A0A261UK17"/>
<name>A0A261UK17_9BORD</name>
<dbReference type="EMBL" id="NEVS01000004">
    <property type="protein sequence ID" value="OZI62236.1"/>
    <property type="molecule type" value="Genomic_DNA"/>
</dbReference>
<protein>
    <submittedName>
        <fullName evidence="1">Uncharacterized protein</fullName>
    </submittedName>
</protein>